<protein>
    <submittedName>
        <fullName evidence="1">Uncharacterized protein</fullName>
    </submittedName>
</protein>
<dbReference type="Proteomes" id="UP000177941">
    <property type="component" value="Unassembled WGS sequence"/>
</dbReference>
<accession>A0A1G1X6M6</accession>
<reference evidence="1 2" key="1">
    <citation type="journal article" date="2016" name="Nat. Commun.">
        <title>Thousands of microbial genomes shed light on interconnected biogeochemical processes in an aquifer system.</title>
        <authorList>
            <person name="Anantharaman K."/>
            <person name="Brown C.T."/>
            <person name="Hug L.A."/>
            <person name="Sharon I."/>
            <person name="Castelle C.J."/>
            <person name="Probst A.J."/>
            <person name="Thomas B.C."/>
            <person name="Singh A."/>
            <person name="Wilkins M.J."/>
            <person name="Karaoz U."/>
            <person name="Brodie E.L."/>
            <person name="Williams K.H."/>
            <person name="Hubbard S.S."/>
            <person name="Banfield J.F."/>
        </authorList>
    </citation>
    <scope>NUCLEOTIDE SEQUENCE [LARGE SCALE GENOMIC DNA]</scope>
</reference>
<evidence type="ECO:0000313" key="2">
    <source>
        <dbReference type="Proteomes" id="UP000177941"/>
    </source>
</evidence>
<evidence type="ECO:0000313" key="1">
    <source>
        <dbReference type="EMBL" id="OGY35675.1"/>
    </source>
</evidence>
<sequence>MYSTGHQKTIYMYIGFYRHADEKRQFRQYLKLYFYYPSKEIFWLEEAIFSLSRKKYTVRKQCYNFAIISRKKEEKNLLLNCNRNALKQAIDAKYAMSQKEKILQSISKLLK</sequence>
<gene>
    <name evidence="1" type="ORF">A3E36_00055</name>
</gene>
<comment type="caution">
    <text evidence="1">The sequence shown here is derived from an EMBL/GenBank/DDBJ whole genome shotgun (WGS) entry which is preliminary data.</text>
</comment>
<name>A0A1G1X6M6_9BACT</name>
<proteinExistence type="predicted"/>
<organism evidence="1 2">
    <name type="scientific">Candidatus Andersenbacteria bacterium RIFCSPHIGHO2_12_FULL_45_11b</name>
    <dbReference type="NCBI Taxonomy" id="1797282"/>
    <lineage>
        <taxon>Bacteria</taxon>
        <taxon>Candidatus Anderseniibacteriota</taxon>
    </lineage>
</organism>
<dbReference type="AlphaFoldDB" id="A0A1G1X6M6"/>
<dbReference type="EMBL" id="MHHS01000047">
    <property type="protein sequence ID" value="OGY35675.1"/>
    <property type="molecule type" value="Genomic_DNA"/>
</dbReference>